<dbReference type="AlphaFoldDB" id="A0A5S5BV94"/>
<protein>
    <submittedName>
        <fullName evidence="1">Uncharacterized protein DUF4920</fullName>
    </submittedName>
</protein>
<evidence type="ECO:0000313" key="2">
    <source>
        <dbReference type="Proteomes" id="UP000324376"/>
    </source>
</evidence>
<keyword evidence="2" id="KW-1185">Reference proteome</keyword>
<dbReference type="PROSITE" id="PS51257">
    <property type="entry name" value="PROKAR_LIPOPROTEIN"/>
    <property type="match status" value="1"/>
</dbReference>
<proteinExistence type="predicted"/>
<organism evidence="1 2">
    <name type="scientific">Aquimarina intermedia</name>
    <dbReference type="NCBI Taxonomy" id="350814"/>
    <lineage>
        <taxon>Bacteria</taxon>
        <taxon>Pseudomonadati</taxon>
        <taxon>Bacteroidota</taxon>
        <taxon>Flavobacteriia</taxon>
        <taxon>Flavobacteriales</taxon>
        <taxon>Flavobacteriaceae</taxon>
        <taxon>Aquimarina</taxon>
    </lineage>
</organism>
<dbReference type="RefSeq" id="WP_246131543.1">
    <property type="nucleotide sequence ID" value="NZ_VNHU01000011.1"/>
</dbReference>
<dbReference type="InterPro" id="IPR032577">
    <property type="entry name" value="DUF4920"/>
</dbReference>
<comment type="caution">
    <text evidence="1">The sequence shown here is derived from an EMBL/GenBank/DDBJ whole genome shotgun (WGS) entry which is preliminary data.</text>
</comment>
<dbReference type="Pfam" id="PF16267">
    <property type="entry name" value="DUF4920"/>
    <property type="match status" value="1"/>
</dbReference>
<dbReference type="Proteomes" id="UP000324376">
    <property type="component" value="Unassembled WGS sequence"/>
</dbReference>
<dbReference type="EMBL" id="VNHU01000011">
    <property type="protein sequence ID" value="TYP70909.1"/>
    <property type="molecule type" value="Genomic_DNA"/>
</dbReference>
<sequence length="168" mass="18693">MKKMYVFISFLSFVLGCTSFQKDSQSGKVQELDKEMYTSFGASLNDATILTASDLHDVYNDMVVGDTIQLTLSSTVNSVCKSKGCWMKVNVNDSTEARVTFKDYGFFMPKDIENDTIIAQGKAFIAVSSVEDQKHFAEDAGKSEEEISQITQPERTYSFIADGVLLKN</sequence>
<name>A0A5S5BV94_9FLAO</name>
<gene>
    <name evidence="1" type="ORF">BD809_11177</name>
</gene>
<accession>A0A5S5BV94</accession>
<reference evidence="1 2" key="1">
    <citation type="submission" date="2019-07" db="EMBL/GenBank/DDBJ databases">
        <title>Genomic Encyclopedia of Archaeal and Bacterial Type Strains, Phase II (KMG-II): from individual species to whole genera.</title>
        <authorList>
            <person name="Goeker M."/>
        </authorList>
    </citation>
    <scope>NUCLEOTIDE SEQUENCE [LARGE SCALE GENOMIC DNA]</scope>
    <source>
        <strain evidence="1 2">DSM 17527</strain>
    </source>
</reference>
<evidence type="ECO:0000313" key="1">
    <source>
        <dbReference type="EMBL" id="TYP70909.1"/>
    </source>
</evidence>